<dbReference type="PANTHER" id="PTHR43401:SF2">
    <property type="entry name" value="L-THREONINE 3-DEHYDROGENASE"/>
    <property type="match status" value="1"/>
</dbReference>
<name>A0ABW5PNK7_9BACI</name>
<sequence length="328" mass="36706">MKALRNYGIRDIKVEYIEQPILHKNEALIKVLYAGICGSDLHIYRKGMFVKHLPETMGHEFVGQIADIEPNSEFSVGDIVVGDPRVYCMTCLPCKEGDFQCCENLSFIGEAVPGCFAEYLTIPINKLIKVKQSHQLEELALSEPLAVALHVLKQTDIHQDDHIVIFGAGTIGMLILLLLKQVFQVHSVTVVDISEDRLKYCSQLGADQTLNQVEGQETFDKAIETSGVGVCYNTALQVLKAKGTMLVVALYEDELTIDVNPIIYKELNIIGSSAYTFNELKQACQLIDKNHINIKPLITQIIHVEDGPEIFESLMLPIKNDVKILFEF</sequence>
<dbReference type="Gene3D" id="3.90.180.10">
    <property type="entry name" value="Medium-chain alcohol dehydrogenases, catalytic domain"/>
    <property type="match status" value="1"/>
</dbReference>
<feature type="domain" description="Alcohol dehydrogenase-like C-terminal" evidence="3">
    <location>
        <begin position="171"/>
        <end position="288"/>
    </location>
</feature>
<keyword evidence="2" id="KW-0472">Membrane</keyword>
<keyword evidence="1" id="KW-0560">Oxidoreductase</keyword>
<dbReference type="InterPro" id="IPR013149">
    <property type="entry name" value="ADH-like_C"/>
</dbReference>
<evidence type="ECO:0000313" key="5">
    <source>
        <dbReference type="EMBL" id="MFD2616439.1"/>
    </source>
</evidence>
<dbReference type="Pfam" id="PF08240">
    <property type="entry name" value="ADH_N"/>
    <property type="match status" value="1"/>
</dbReference>
<dbReference type="Pfam" id="PF00107">
    <property type="entry name" value="ADH_zinc_N"/>
    <property type="match status" value="1"/>
</dbReference>
<keyword evidence="6" id="KW-1185">Reference proteome</keyword>
<dbReference type="EMBL" id="JBHUMR010000007">
    <property type="protein sequence ID" value="MFD2616439.1"/>
    <property type="molecule type" value="Genomic_DNA"/>
</dbReference>
<dbReference type="SUPFAM" id="SSF51735">
    <property type="entry name" value="NAD(P)-binding Rossmann-fold domains"/>
    <property type="match status" value="1"/>
</dbReference>
<feature type="domain" description="Alcohol dehydrogenase-like N-terminal" evidence="4">
    <location>
        <begin position="24"/>
        <end position="131"/>
    </location>
</feature>
<dbReference type="InterPro" id="IPR011032">
    <property type="entry name" value="GroES-like_sf"/>
</dbReference>
<proteinExistence type="predicted"/>
<dbReference type="InterPro" id="IPR036291">
    <property type="entry name" value="NAD(P)-bd_dom_sf"/>
</dbReference>
<evidence type="ECO:0000259" key="3">
    <source>
        <dbReference type="Pfam" id="PF00107"/>
    </source>
</evidence>
<feature type="transmembrane region" description="Helical" evidence="2">
    <location>
        <begin position="163"/>
        <end position="183"/>
    </location>
</feature>
<organism evidence="5 6">
    <name type="scientific">Terrilactibacillus laevilacticus</name>
    <dbReference type="NCBI Taxonomy" id="1380157"/>
    <lineage>
        <taxon>Bacteria</taxon>
        <taxon>Bacillati</taxon>
        <taxon>Bacillota</taxon>
        <taxon>Bacilli</taxon>
        <taxon>Bacillales</taxon>
        <taxon>Bacillaceae</taxon>
        <taxon>Terrilactibacillus</taxon>
    </lineage>
</organism>
<dbReference type="SUPFAM" id="SSF50129">
    <property type="entry name" value="GroES-like"/>
    <property type="match status" value="1"/>
</dbReference>
<keyword evidence="2" id="KW-1133">Transmembrane helix</keyword>
<gene>
    <name evidence="5" type="ORF">ACFSTF_03800</name>
</gene>
<dbReference type="InterPro" id="IPR050129">
    <property type="entry name" value="Zn_alcohol_dh"/>
</dbReference>
<dbReference type="Proteomes" id="UP001597458">
    <property type="component" value="Unassembled WGS sequence"/>
</dbReference>
<accession>A0ABW5PNK7</accession>
<dbReference type="InterPro" id="IPR013154">
    <property type="entry name" value="ADH-like_N"/>
</dbReference>
<dbReference type="RefSeq" id="WP_141189860.1">
    <property type="nucleotide sequence ID" value="NZ_JBHUMR010000007.1"/>
</dbReference>
<evidence type="ECO:0000256" key="1">
    <source>
        <dbReference type="ARBA" id="ARBA00023002"/>
    </source>
</evidence>
<dbReference type="PANTHER" id="PTHR43401">
    <property type="entry name" value="L-THREONINE 3-DEHYDROGENASE"/>
    <property type="match status" value="1"/>
</dbReference>
<keyword evidence="2" id="KW-0812">Transmembrane</keyword>
<evidence type="ECO:0000313" key="6">
    <source>
        <dbReference type="Proteomes" id="UP001597458"/>
    </source>
</evidence>
<evidence type="ECO:0000259" key="4">
    <source>
        <dbReference type="Pfam" id="PF08240"/>
    </source>
</evidence>
<evidence type="ECO:0000256" key="2">
    <source>
        <dbReference type="SAM" id="Phobius"/>
    </source>
</evidence>
<reference evidence="6" key="1">
    <citation type="journal article" date="2019" name="Int. J. Syst. Evol. Microbiol.">
        <title>The Global Catalogue of Microorganisms (GCM) 10K type strain sequencing project: providing services to taxonomists for standard genome sequencing and annotation.</title>
        <authorList>
            <consortium name="The Broad Institute Genomics Platform"/>
            <consortium name="The Broad Institute Genome Sequencing Center for Infectious Disease"/>
            <person name="Wu L."/>
            <person name="Ma J."/>
        </authorList>
    </citation>
    <scope>NUCLEOTIDE SEQUENCE [LARGE SCALE GENOMIC DNA]</scope>
    <source>
        <strain evidence="6">TISTR 2241</strain>
    </source>
</reference>
<dbReference type="Gene3D" id="3.40.50.720">
    <property type="entry name" value="NAD(P)-binding Rossmann-like Domain"/>
    <property type="match status" value="1"/>
</dbReference>
<protein>
    <submittedName>
        <fullName evidence="5">Zinc-binding dehydrogenase</fullName>
    </submittedName>
</protein>
<comment type="caution">
    <text evidence="5">The sequence shown here is derived from an EMBL/GenBank/DDBJ whole genome shotgun (WGS) entry which is preliminary data.</text>
</comment>